<keyword evidence="4" id="KW-1185">Reference proteome</keyword>
<accession>A0ABD2AFS5</accession>
<evidence type="ECO:0000313" key="4">
    <source>
        <dbReference type="Proteomes" id="UP001607302"/>
    </source>
</evidence>
<evidence type="ECO:0000256" key="1">
    <source>
        <dbReference type="SAM" id="SignalP"/>
    </source>
</evidence>
<proteinExistence type="predicted"/>
<dbReference type="InterPro" id="IPR031941">
    <property type="entry name" value="DUF4773"/>
</dbReference>
<organism evidence="3 4">
    <name type="scientific">Vespula squamosa</name>
    <name type="common">Southern yellow jacket</name>
    <name type="synonym">Wasp</name>
    <dbReference type="NCBI Taxonomy" id="30214"/>
    <lineage>
        <taxon>Eukaryota</taxon>
        <taxon>Metazoa</taxon>
        <taxon>Ecdysozoa</taxon>
        <taxon>Arthropoda</taxon>
        <taxon>Hexapoda</taxon>
        <taxon>Insecta</taxon>
        <taxon>Pterygota</taxon>
        <taxon>Neoptera</taxon>
        <taxon>Endopterygota</taxon>
        <taxon>Hymenoptera</taxon>
        <taxon>Apocrita</taxon>
        <taxon>Aculeata</taxon>
        <taxon>Vespoidea</taxon>
        <taxon>Vespidae</taxon>
        <taxon>Vespinae</taxon>
        <taxon>Vespula</taxon>
    </lineage>
</organism>
<evidence type="ECO:0000259" key="2">
    <source>
        <dbReference type="Pfam" id="PF15998"/>
    </source>
</evidence>
<sequence length="181" mass="20720">MTEIKYLSIVVLLSAFIVDVTVVNPSIQENINKIFNLVDDDCNCINYNCGCCKYIEYDIIFLNGTFCGNASYLEKDYGFSVTLSYNNLTLINETLSARNPPPVCYSLIKFAHLLPLPKLPYLIHICLRVYDIDINKNGLHLCFELELEMLTHTISIIRLGCINKFKQANKIYKTYPTVIMI</sequence>
<dbReference type="Pfam" id="PF15998">
    <property type="entry name" value="DUF4773"/>
    <property type="match status" value="1"/>
</dbReference>
<keyword evidence="1" id="KW-0732">Signal</keyword>
<dbReference type="AlphaFoldDB" id="A0ABD2AFS5"/>
<feature type="chain" id="PRO_5044831965" description="DUF4773 domain-containing protein" evidence="1">
    <location>
        <begin position="23"/>
        <end position="181"/>
    </location>
</feature>
<comment type="caution">
    <text evidence="3">The sequence shown here is derived from an EMBL/GenBank/DDBJ whole genome shotgun (WGS) entry which is preliminary data.</text>
</comment>
<reference evidence="3 4" key="1">
    <citation type="journal article" date="2024" name="Ann. Entomol. Soc. Am.">
        <title>Genomic analyses of the southern and eastern yellowjacket wasps (Hymenoptera: Vespidae) reveal evolutionary signatures of social life.</title>
        <authorList>
            <person name="Catto M.A."/>
            <person name="Caine P.B."/>
            <person name="Orr S.E."/>
            <person name="Hunt B.G."/>
            <person name="Goodisman M.A.D."/>
        </authorList>
    </citation>
    <scope>NUCLEOTIDE SEQUENCE [LARGE SCALE GENOMIC DNA]</scope>
    <source>
        <strain evidence="3">233</strain>
        <tissue evidence="3">Head and thorax</tissue>
    </source>
</reference>
<dbReference type="Proteomes" id="UP001607302">
    <property type="component" value="Unassembled WGS sequence"/>
</dbReference>
<protein>
    <recommendedName>
        <fullName evidence="2">DUF4773 domain-containing protein</fullName>
    </recommendedName>
</protein>
<dbReference type="EMBL" id="JAUDFV010000149">
    <property type="protein sequence ID" value="KAL2719385.1"/>
    <property type="molecule type" value="Genomic_DNA"/>
</dbReference>
<feature type="domain" description="DUF4773" evidence="2">
    <location>
        <begin position="42"/>
        <end position="163"/>
    </location>
</feature>
<dbReference type="PANTHER" id="PTHR36299">
    <property type="entry name" value="AGAP008005-PA"/>
    <property type="match status" value="1"/>
</dbReference>
<feature type="signal peptide" evidence="1">
    <location>
        <begin position="1"/>
        <end position="22"/>
    </location>
</feature>
<dbReference type="PANTHER" id="PTHR36299:SF2">
    <property type="entry name" value="DUF4773 DOMAIN-CONTAINING PROTEIN"/>
    <property type="match status" value="1"/>
</dbReference>
<gene>
    <name evidence="3" type="ORF">V1478_010847</name>
</gene>
<name>A0ABD2AFS5_VESSQ</name>
<evidence type="ECO:0000313" key="3">
    <source>
        <dbReference type="EMBL" id="KAL2719385.1"/>
    </source>
</evidence>